<feature type="compositionally biased region" description="Gly residues" evidence="1">
    <location>
        <begin position="62"/>
        <end position="76"/>
    </location>
</feature>
<keyword evidence="2" id="KW-0732">Signal</keyword>
<accession>A0ABT5BTU4</accession>
<feature type="region of interest" description="Disordered" evidence="1">
    <location>
        <begin position="44"/>
        <end position="107"/>
    </location>
</feature>
<name>A0ABT5BTU4_9BACT</name>
<dbReference type="InterPro" id="IPR051266">
    <property type="entry name" value="CLCR"/>
</dbReference>
<organism evidence="4 5">
    <name type="scientific">Sorangium atrum</name>
    <dbReference type="NCBI Taxonomy" id="2995308"/>
    <lineage>
        <taxon>Bacteria</taxon>
        <taxon>Pseudomonadati</taxon>
        <taxon>Myxococcota</taxon>
        <taxon>Polyangia</taxon>
        <taxon>Polyangiales</taxon>
        <taxon>Polyangiaceae</taxon>
        <taxon>Sorangium</taxon>
    </lineage>
</organism>
<dbReference type="PANTHER" id="PTHR10579">
    <property type="entry name" value="CALCIUM-ACTIVATED CHLORIDE CHANNEL REGULATOR"/>
    <property type="match status" value="1"/>
</dbReference>
<dbReference type="Pfam" id="PF00092">
    <property type="entry name" value="VWA"/>
    <property type="match status" value="1"/>
</dbReference>
<reference evidence="4 5" key="1">
    <citation type="submission" date="2023-01" db="EMBL/GenBank/DDBJ databases">
        <title>Minimal conservation of predation-associated metabolite biosynthetic gene clusters underscores biosynthetic potential of Myxococcota including descriptions for ten novel species: Archangium lansinium sp. nov., Myxococcus landrumus sp. nov., Nannocystis bai.</title>
        <authorList>
            <person name="Ahearne A."/>
            <person name="Stevens C."/>
            <person name="Dowd S."/>
        </authorList>
    </citation>
    <scope>NUCLEOTIDE SEQUENCE [LARGE SCALE GENOMIC DNA]</scope>
    <source>
        <strain evidence="4 5">WIWO2</strain>
    </source>
</reference>
<evidence type="ECO:0000256" key="2">
    <source>
        <dbReference type="SAM" id="SignalP"/>
    </source>
</evidence>
<dbReference type="SUPFAM" id="SSF53300">
    <property type="entry name" value="vWA-like"/>
    <property type="match status" value="1"/>
</dbReference>
<dbReference type="RefSeq" id="WP_272094339.1">
    <property type="nucleotide sequence ID" value="NZ_JAQNDK010000001.1"/>
</dbReference>
<feature type="domain" description="VWFA" evidence="3">
    <location>
        <begin position="276"/>
        <end position="454"/>
    </location>
</feature>
<dbReference type="PANTHER" id="PTHR10579:SF43">
    <property type="entry name" value="ZINC FINGER (C3HC4-TYPE RING FINGER) FAMILY PROTEIN"/>
    <property type="match status" value="1"/>
</dbReference>
<dbReference type="InterPro" id="IPR036465">
    <property type="entry name" value="vWFA_dom_sf"/>
</dbReference>
<dbReference type="Gene3D" id="3.40.50.410">
    <property type="entry name" value="von Willebrand factor, type A domain"/>
    <property type="match status" value="1"/>
</dbReference>
<dbReference type="PROSITE" id="PS50234">
    <property type="entry name" value="VWFA"/>
    <property type="match status" value="1"/>
</dbReference>
<feature type="chain" id="PRO_5046271657" evidence="2">
    <location>
        <begin position="28"/>
        <end position="614"/>
    </location>
</feature>
<dbReference type="Proteomes" id="UP001217485">
    <property type="component" value="Unassembled WGS sequence"/>
</dbReference>
<feature type="signal peptide" evidence="2">
    <location>
        <begin position="1"/>
        <end position="27"/>
    </location>
</feature>
<feature type="compositionally biased region" description="Gly residues" evidence="1">
    <location>
        <begin position="91"/>
        <end position="107"/>
    </location>
</feature>
<dbReference type="EMBL" id="JAQNDK010000001">
    <property type="protein sequence ID" value="MDC0677584.1"/>
    <property type="molecule type" value="Genomic_DNA"/>
</dbReference>
<proteinExistence type="predicted"/>
<feature type="region of interest" description="Disordered" evidence="1">
    <location>
        <begin position="129"/>
        <end position="177"/>
    </location>
</feature>
<protein>
    <submittedName>
        <fullName evidence="4">VWA domain-containing protein</fullName>
    </submittedName>
</protein>
<dbReference type="SMART" id="SM00327">
    <property type="entry name" value="VWA"/>
    <property type="match status" value="1"/>
</dbReference>
<gene>
    <name evidence="4" type="ORF">POL72_07495</name>
</gene>
<evidence type="ECO:0000313" key="4">
    <source>
        <dbReference type="EMBL" id="MDC0677584.1"/>
    </source>
</evidence>
<dbReference type="PROSITE" id="PS51257">
    <property type="entry name" value="PROKAR_LIPOPROTEIN"/>
    <property type="match status" value="1"/>
</dbReference>
<feature type="compositionally biased region" description="Gly residues" evidence="1">
    <location>
        <begin position="129"/>
        <end position="159"/>
    </location>
</feature>
<keyword evidence="5" id="KW-1185">Reference proteome</keyword>
<sequence>MAQFQRTALALIIPASLSIACSSSSDAPPHEPLQLGEAPAAICGGGATREGDGSGRDPVAGVGAGTGTGASAGSSGGFTDPNGEPPVGEGSATGSGGSGGSSGGSGGGCAEGGAGGGGDGAGGCGDEAGSGGSAGGGSGGSGGSGAAATGGGTTAGSGAGSSRDAGPRLTPQASGGSCAGVNLSTPLTLYLSSDDSNSMASPVIVRRQIERGAPQVDPYVVRTHEFLNYYRYSFAPADPGELSIVSQLGSCVLTGDLALQIAVQSSRAPAAREPMTITLVLDTSGSMSGEPIELERAAVRAIASTLVEGDVVNAVTWNTGQSPVLEGHVASGPDDPVLLGVASAIVADGGTDLNSGLAAGYALANAHRTAGGVNRVVLISDGQANAGVTEEAIIGANAEDADGEGIYLVGVGVGDGVNDTLMDVVTDAGRGAYVYLDSADEARRVFVDRFAETLLVAARDVRIELTLPPYFGIQKFYGEEYSPDPAKVRTQHLAPNDSMMLYQILRPCDPSLPSANDPYRVRVTWRDAATGEAREAVQQTTLGGLGIDDGNLTKAAAIIAYAEALKQLVELDAGGRASALSAARETVLAANTTGADADLLEIAATLQKMIDNQP</sequence>
<evidence type="ECO:0000259" key="3">
    <source>
        <dbReference type="PROSITE" id="PS50234"/>
    </source>
</evidence>
<evidence type="ECO:0000313" key="5">
    <source>
        <dbReference type="Proteomes" id="UP001217485"/>
    </source>
</evidence>
<dbReference type="InterPro" id="IPR002035">
    <property type="entry name" value="VWF_A"/>
</dbReference>
<comment type="caution">
    <text evidence="4">The sequence shown here is derived from an EMBL/GenBank/DDBJ whole genome shotgun (WGS) entry which is preliminary data.</text>
</comment>
<evidence type="ECO:0000256" key="1">
    <source>
        <dbReference type="SAM" id="MobiDB-lite"/>
    </source>
</evidence>